<evidence type="ECO:0000313" key="3">
    <source>
        <dbReference type="EMBL" id="NRN90595.1"/>
    </source>
</evidence>
<evidence type="ECO:0000256" key="1">
    <source>
        <dbReference type="SAM" id="Phobius"/>
    </source>
</evidence>
<gene>
    <name evidence="2" type="ORF">ALV80_00590</name>
    <name evidence="3" type="ORF">IMAU50013_00118</name>
</gene>
<sequence length="252" mass="28854">MFSLLKASLKTNFARKETYIFLAFSLFPLMIILVSLFKTNFMQLSATKGSMDCITFFEAMTYSQFQLTLPLIVIIYLAATSVHDEIKEGIVYIYKDISRDKVINSKILSLLLIYALYVGLTFVFSVITYYVNIIRMPYASKTFLPTTTSNLVYALFTIIAVVLTVILIIVLSVALATKFNNGVTILVSVIFTLVNFITPQLQSIKYIFQISYANFYEKMGSVNALLIMLVLFAIYAFVFSYLAHYWFKRVEY</sequence>
<organism evidence="3 5">
    <name type="scientific">Lactobacillus helveticus</name>
    <name type="common">Lactobacillus suntoryeus</name>
    <dbReference type="NCBI Taxonomy" id="1587"/>
    <lineage>
        <taxon>Bacteria</taxon>
        <taxon>Bacillati</taxon>
        <taxon>Bacillota</taxon>
        <taxon>Bacilli</taxon>
        <taxon>Lactobacillales</taxon>
        <taxon>Lactobacillaceae</taxon>
        <taxon>Lactobacillus</taxon>
    </lineage>
</organism>
<dbReference type="Proteomes" id="UP000063930">
    <property type="component" value="Chromosome"/>
</dbReference>
<evidence type="ECO:0000313" key="4">
    <source>
        <dbReference type="Proteomes" id="UP000063930"/>
    </source>
</evidence>
<keyword evidence="1" id="KW-0472">Membrane</keyword>
<feature type="transmembrane region" description="Helical" evidence="1">
    <location>
        <begin position="107"/>
        <end position="131"/>
    </location>
</feature>
<feature type="transmembrane region" description="Helical" evidence="1">
    <location>
        <begin position="20"/>
        <end position="37"/>
    </location>
</feature>
<keyword evidence="1" id="KW-1133">Transmembrane helix</keyword>
<name>A0A9Q5C440_LACHE</name>
<dbReference type="AlphaFoldDB" id="A0A9Q5C440"/>
<reference evidence="2 4" key="1">
    <citation type="submission" date="2015-08" db="EMBL/GenBank/DDBJ databases">
        <title>Complete genome sequence of Lactobacillus helveticus CAUH18, a probiotic strain originated from koumiss.</title>
        <authorList>
            <person name="Yang Y."/>
            <person name="Hao Y."/>
        </authorList>
    </citation>
    <scope>NUCLEOTIDE SEQUENCE [LARGE SCALE GENOMIC DNA]</scope>
    <source>
        <strain evidence="2 4">CAUH18</strain>
    </source>
</reference>
<accession>A0A9Q5C440</accession>
<evidence type="ECO:0000313" key="5">
    <source>
        <dbReference type="Proteomes" id="UP000601587"/>
    </source>
</evidence>
<keyword evidence="1" id="KW-0812">Transmembrane</keyword>
<dbReference type="EMBL" id="WCGB01000001">
    <property type="protein sequence ID" value="NRN90595.1"/>
    <property type="molecule type" value="Genomic_DNA"/>
</dbReference>
<dbReference type="EMBL" id="CP012381">
    <property type="protein sequence ID" value="ALI51779.1"/>
    <property type="molecule type" value="Genomic_DNA"/>
</dbReference>
<proteinExistence type="predicted"/>
<dbReference type="Proteomes" id="UP000601587">
    <property type="component" value="Unassembled WGS sequence"/>
</dbReference>
<feature type="transmembrane region" description="Helical" evidence="1">
    <location>
        <begin position="183"/>
        <end position="202"/>
    </location>
</feature>
<protein>
    <submittedName>
        <fullName evidence="3">Uncharacterized protein</fullName>
    </submittedName>
</protein>
<evidence type="ECO:0000313" key="2">
    <source>
        <dbReference type="EMBL" id="ALI51779.1"/>
    </source>
</evidence>
<dbReference type="RefSeq" id="WP_014562845.1">
    <property type="nucleotide sequence ID" value="NZ_CP012381.1"/>
</dbReference>
<feature type="transmembrane region" description="Helical" evidence="1">
    <location>
        <begin position="151"/>
        <end position="176"/>
    </location>
</feature>
<feature type="transmembrane region" description="Helical" evidence="1">
    <location>
        <begin position="222"/>
        <end position="247"/>
    </location>
</feature>
<feature type="transmembrane region" description="Helical" evidence="1">
    <location>
        <begin position="67"/>
        <end position="86"/>
    </location>
</feature>
<reference evidence="3" key="2">
    <citation type="submission" date="2019-09" db="EMBL/GenBank/DDBJ databases">
        <title>Comparative genomic analysis of Lactobacillus helveticus.</title>
        <authorList>
            <person name="Zhang H."/>
            <person name="Chen Y."/>
            <person name="Zhong Z."/>
        </authorList>
    </citation>
    <scope>NUCLEOTIDE SEQUENCE</scope>
    <source>
        <strain evidence="3">IMAU50013</strain>
    </source>
</reference>